<gene>
    <name evidence="2" type="ORF">FHX41_1310</name>
</gene>
<evidence type="ECO:0000259" key="1">
    <source>
        <dbReference type="Pfam" id="PF19493"/>
    </source>
</evidence>
<dbReference type="Pfam" id="PF19493">
    <property type="entry name" value="Trypco1"/>
    <property type="match status" value="1"/>
</dbReference>
<dbReference type="AlphaFoldDB" id="A0A543IAX1"/>
<dbReference type="EMBL" id="VFPO01000001">
    <property type="protein sequence ID" value="TQM67690.1"/>
    <property type="molecule type" value="Genomic_DNA"/>
</dbReference>
<keyword evidence="3" id="KW-1185">Reference proteome</keyword>
<reference evidence="2 3" key="1">
    <citation type="submission" date="2019-06" db="EMBL/GenBank/DDBJ databases">
        <title>Sequencing the genomes of 1000 actinobacteria strains.</title>
        <authorList>
            <person name="Klenk H.-P."/>
        </authorList>
    </citation>
    <scope>NUCLEOTIDE SEQUENCE [LARGE SCALE GENOMIC DNA]</scope>
    <source>
        <strain evidence="2 3">DSM 45043</strain>
    </source>
</reference>
<comment type="caution">
    <text evidence="2">The sequence shown here is derived from an EMBL/GenBank/DDBJ whole genome shotgun (WGS) entry which is preliminary data.</text>
</comment>
<proteinExistence type="predicted"/>
<dbReference type="NCBIfam" id="NF041216">
    <property type="entry name" value="CU044_2847_fam"/>
    <property type="match status" value="1"/>
</dbReference>
<dbReference type="InterPro" id="IPR045794">
    <property type="entry name" value="Trypco1"/>
</dbReference>
<evidence type="ECO:0000313" key="2">
    <source>
        <dbReference type="EMBL" id="TQM67690.1"/>
    </source>
</evidence>
<dbReference type="Proteomes" id="UP000316706">
    <property type="component" value="Unassembled WGS sequence"/>
</dbReference>
<organism evidence="2 3">
    <name type="scientific">Actinomadura hallensis</name>
    <dbReference type="NCBI Taxonomy" id="337895"/>
    <lineage>
        <taxon>Bacteria</taxon>
        <taxon>Bacillati</taxon>
        <taxon>Actinomycetota</taxon>
        <taxon>Actinomycetes</taxon>
        <taxon>Streptosporangiales</taxon>
        <taxon>Thermomonosporaceae</taxon>
        <taxon>Actinomadura</taxon>
    </lineage>
</organism>
<name>A0A543IAX1_9ACTN</name>
<evidence type="ECO:0000313" key="3">
    <source>
        <dbReference type="Proteomes" id="UP000316706"/>
    </source>
</evidence>
<accession>A0A543IAX1</accession>
<protein>
    <recommendedName>
        <fullName evidence="1">Trypsin-co-occurring domain-containing protein</fullName>
    </recommendedName>
</protein>
<feature type="domain" description="Trypsin-co-occurring" evidence="1">
    <location>
        <begin position="34"/>
        <end position="127"/>
    </location>
</feature>
<sequence>MAALSVTGRPERVILIDSVPKGAVVNELVRWQTENGTIVVETDDREPGFQSVSRTGQLIHDASGKFEDAFRNVRDAAESALASLRGGDLDPDAVELEFGVKLNAAAGAVIAKTSVEGHLKVKLTWGRPRPEEPETT</sequence>